<dbReference type="EMBL" id="FUYE01000012">
    <property type="protein sequence ID" value="SKB01825.1"/>
    <property type="molecule type" value="Genomic_DNA"/>
</dbReference>
<evidence type="ECO:0000313" key="2">
    <source>
        <dbReference type="EMBL" id="SKB01825.1"/>
    </source>
</evidence>
<feature type="chain" id="PRO_5012436794" evidence="1">
    <location>
        <begin position="32"/>
        <end position="178"/>
    </location>
</feature>
<feature type="signal peptide" evidence="1">
    <location>
        <begin position="1"/>
        <end position="31"/>
    </location>
</feature>
<organism evidence="2 3">
    <name type="scientific">Prosthecobacter debontii</name>
    <dbReference type="NCBI Taxonomy" id="48467"/>
    <lineage>
        <taxon>Bacteria</taxon>
        <taxon>Pseudomonadati</taxon>
        <taxon>Verrucomicrobiota</taxon>
        <taxon>Verrucomicrobiia</taxon>
        <taxon>Verrucomicrobiales</taxon>
        <taxon>Verrucomicrobiaceae</taxon>
        <taxon>Prosthecobacter</taxon>
    </lineage>
</organism>
<reference evidence="3" key="1">
    <citation type="submission" date="2017-02" db="EMBL/GenBank/DDBJ databases">
        <authorList>
            <person name="Varghese N."/>
            <person name="Submissions S."/>
        </authorList>
    </citation>
    <scope>NUCLEOTIDE SEQUENCE [LARGE SCALE GENOMIC DNA]</scope>
    <source>
        <strain evidence="3">ATCC 700200</strain>
    </source>
</reference>
<protein>
    <submittedName>
        <fullName evidence="2">Uncharacterized protein</fullName>
    </submittedName>
</protein>
<gene>
    <name evidence="2" type="ORF">SAMN02745166_03472</name>
</gene>
<accession>A0A1T4YKP8</accession>
<keyword evidence="3" id="KW-1185">Reference proteome</keyword>
<dbReference type="Proteomes" id="UP000190774">
    <property type="component" value="Unassembled WGS sequence"/>
</dbReference>
<proteinExistence type="predicted"/>
<evidence type="ECO:0000256" key="1">
    <source>
        <dbReference type="SAM" id="SignalP"/>
    </source>
</evidence>
<dbReference type="OrthoDB" id="9855464at2"/>
<dbReference type="STRING" id="48467.SAMN02745166_03472"/>
<sequence length="178" mass="19866">MIHLITCTSKPLRLMAKIVFLLCITAGTGLADNTVKLQVAAKSDHDDPKDTTVPTEVQKRWLEISANAFHLEKPSAVRLEWTLFGDSLDADKVVKQDSGETVFDMKQGAVVDTRTKQVTFTFSRRHSVPEGSGKRHRYKVVEATGVRYHGWSVRAYIDGKIAGETYSSPNLKKHLNNP</sequence>
<name>A0A1T4YKP8_9BACT</name>
<keyword evidence="1" id="KW-0732">Signal</keyword>
<dbReference type="RefSeq" id="WP_078814663.1">
    <property type="nucleotide sequence ID" value="NZ_FUYE01000012.1"/>
</dbReference>
<dbReference type="AlphaFoldDB" id="A0A1T4YKP8"/>
<evidence type="ECO:0000313" key="3">
    <source>
        <dbReference type="Proteomes" id="UP000190774"/>
    </source>
</evidence>